<gene>
    <name evidence="1" type="ORF">EAH84_07285</name>
</gene>
<dbReference type="NCBIfam" id="TIGR02292">
    <property type="entry name" value="ygfB_yecA"/>
    <property type="match status" value="1"/>
</dbReference>
<dbReference type="Proteomes" id="UP000318413">
    <property type="component" value="Unassembled WGS sequence"/>
</dbReference>
<evidence type="ECO:0000313" key="2">
    <source>
        <dbReference type="Proteomes" id="UP000318413"/>
    </source>
</evidence>
<dbReference type="InterPro" id="IPR004027">
    <property type="entry name" value="SEC_C_motif"/>
</dbReference>
<sequence length="212" mass="23521">MISEAYLDELDALLLNRLEDGMLLSELDGFLTGLIVSPDPVPQSRWLKLVWGDGPTAFEDQAALQTFLDLLMRHHNQIIADLDRPGEYEPVLEVDTRTDETLWEMWIEGFAKAMTLASGGWNRIRAGDDEAAQAAIAGITLLAGLISGRIKLDEVEEDHWDREAPGLIPLWVQVLHAWRLAQDGLVNSAKIGRNDPCPCGSGKKYKKCCGLN</sequence>
<accession>A0A502CKP7</accession>
<dbReference type="PANTHER" id="PTHR33747:SF1">
    <property type="entry name" value="ADENYLATE CYCLASE-ASSOCIATED CAP C-TERMINAL DOMAIN-CONTAINING PROTEIN"/>
    <property type="match status" value="1"/>
</dbReference>
<dbReference type="EMBL" id="RCZK01000004">
    <property type="protein sequence ID" value="TPG13194.1"/>
    <property type="molecule type" value="Genomic_DNA"/>
</dbReference>
<protein>
    <submittedName>
        <fullName evidence="1">YecA family protein</fullName>
    </submittedName>
</protein>
<dbReference type="RefSeq" id="WP_140869946.1">
    <property type="nucleotide sequence ID" value="NZ_RCZK01000004.1"/>
</dbReference>
<dbReference type="SUPFAM" id="SSF103642">
    <property type="entry name" value="Sec-C motif"/>
    <property type="match status" value="1"/>
</dbReference>
<name>A0A502CKP7_9SPHN</name>
<evidence type="ECO:0000313" key="1">
    <source>
        <dbReference type="EMBL" id="TPG13194.1"/>
    </source>
</evidence>
<proteinExistence type="predicted"/>
<dbReference type="Gene3D" id="3.10.450.50">
    <property type="match status" value="1"/>
</dbReference>
<dbReference type="SUPFAM" id="SSF101327">
    <property type="entry name" value="YgfB-like"/>
    <property type="match status" value="1"/>
</dbReference>
<organism evidence="1 2">
    <name type="scientific">Sphingomonas oligophenolica</name>
    <dbReference type="NCBI Taxonomy" id="301154"/>
    <lineage>
        <taxon>Bacteria</taxon>
        <taxon>Pseudomonadati</taxon>
        <taxon>Pseudomonadota</taxon>
        <taxon>Alphaproteobacteria</taxon>
        <taxon>Sphingomonadales</taxon>
        <taxon>Sphingomonadaceae</taxon>
        <taxon>Sphingomonas</taxon>
    </lineage>
</organism>
<dbReference type="InterPro" id="IPR036255">
    <property type="entry name" value="YgfB-like_sf"/>
</dbReference>
<dbReference type="InterPro" id="IPR011978">
    <property type="entry name" value="YgfB-like"/>
</dbReference>
<keyword evidence="2" id="KW-1185">Reference proteome</keyword>
<dbReference type="Gene3D" id="1.20.120.740">
    <property type="entry name" value="YgfB uncharacterised protein family UPF0149, PF03695"/>
    <property type="match status" value="1"/>
</dbReference>
<dbReference type="Pfam" id="PF02810">
    <property type="entry name" value="SEC-C"/>
    <property type="match status" value="1"/>
</dbReference>
<reference evidence="1 2" key="1">
    <citation type="journal article" date="2019" name="Environ. Microbiol.">
        <title>Species interactions and distinct microbial communities in high Arctic permafrost affected cryosols are associated with the CH4 and CO2 gas fluxes.</title>
        <authorList>
            <person name="Altshuler I."/>
            <person name="Hamel J."/>
            <person name="Turney S."/>
            <person name="Magnuson E."/>
            <person name="Levesque R."/>
            <person name="Greer C."/>
            <person name="Whyte L.G."/>
        </authorList>
    </citation>
    <scope>NUCLEOTIDE SEQUENCE [LARGE SCALE GENOMIC DNA]</scope>
    <source>
        <strain evidence="1 2">S5.1</strain>
    </source>
</reference>
<dbReference type="PANTHER" id="PTHR33747">
    <property type="entry name" value="UPF0225 PROTEIN SCO1677"/>
    <property type="match status" value="1"/>
</dbReference>
<comment type="caution">
    <text evidence="1">The sequence shown here is derived from an EMBL/GenBank/DDBJ whole genome shotgun (WGS) entry which is preliminary data.</text>
</comment>
<dbReference type="AlphaFoldDB" id="A0A502CKP7"/>
<dbReference type="Pfam" id="PF03695">
    <property type="entry name" value="UPF0149"/>
    <property type="match status" value="1"/>
</dbReference>
<dbReference type="OrthoDB" id="1551443at2"/>